<accession>A0A316TZD6</accession>
<evidence type="ECO:0000313" key="2">
    <source>
        <dbReference type="Proteomes" id="UP000245942"/>
    </source>
</evidence>
<reference evidence="1 2" key="1">
    <citation type="journal article" date="2018" name="Mol. Biol. Evol.">
        <title>Broad Genomic Sampling Reveals a Smut Pathogenic Ancestry of the Fungal Clade Ustilaginomycotina.</title>
        <authorList>
            <person name="Kijpornyongpan T."/>
            <person name="Mondo S.J."/>
            <person name="Barry K."/>
            <person name="Sandor L."/>
            <person name="Lee J."/>
            <person name="Lipzen A."/>
            <person name="Pangilinan J."/>
            <person name="LaButti K."/>
            <person name="Hainaut M."/>
            <person name="Henrissat B."/>
            <person name="Grigoriev I.V."/>
            <person name="Spatafora J.W."/>
            <person name="Aime M.C."/>
        </authorList>
    </citation>
    <scope>NUCLEOTIDE SEQUENCE [LARGE SCALE GENOMIC DNA]</scope>
    <source>
        <strain evidence="1 2">MCA 4718</strain>
    </source>
</reference>
<dbReference type="GeneID" id="37017367"/>
<sequence length="121" mass="13239">MSISVSAHRPCAPLVIMYLLGCQSRRDRALRSSSRARPLCPVPELVPSQGPKQTGRMALVTNPRSLSSHFCIVASAEVEDSKSRVIINIWTSPAVLTCSSACRQRARTPGRTSRRVHLTIS</sequence>
<dbReference type="RefSeq" id="XP_025345188.1">
    <property type="nucleotide sequence ID" value="XM_025495633.1"/>
</dbReference>
<evidence type="ECO:0000313" key="1">
    <source>
        <dbReference type="EMBL" id="PWN18028.1"/>
    </source>
</evidence>
<gene>
    <name evidence="1" type="ORF">BCV69DRAFT_92061</name>
</gene>
<keyword evidence="2" id="KW-1185">Reference proteome</keyword>
<dbReference type="EMBL" id="KZ819339">
    <property type="protein sequence ID" value="PWN18028.1"/>
    <property type="molecule type" value="Genomic_DNA"/>
</dbReference>
<protein>
    <submittedName>
        <fullName evidence="1">Uncharacterized protein</fullName>
    </submittedName>
</protein>
<organism evidence="1 2">
    <name type="scientific">Pseudomicrostroma glucosiphilum</name>
    <dbReference type="NCBI Taxonomy" id="1684307"/>
    <lineage>
        <taxon>Eukaryota</taxon>
        <taxon>Fungi</taxon>
        <taxon>Dikarya</taxon>
        <taxon>Basidiomycota</taxon>
        <taxon>Ustilaginomycotina</taxon>
        <taxon>Exobasidiomycetes</taxon>
        <taxon>Microstromatales</taxon>
        <taxon>Microstromatales incertae sedis</taxon>
        <taxon>Pseudomicrostroma</taxon>
    </lineage>
</organism>
<dbReference type="Proteomes" id="UP000245942">
    <property type="component" value="Unassembled WGS sequence"/>
</dbReference>
<dbReference type="AlphaFoldDB" id="A0A316TZD6"/>
<name>A0A316TZD6_9BASI</name>
<proteinExistence type="predicted"/>